<name>A0A2A5AXT2_9GAMM</name>
<evidence type="ECO:0000256" key="1">
    <source>
        <dbReference type="SAM" id="SignalP"/>
    </source>
</evidence>
<dbReference type="Proteomes" id="UP000218327">
    <property type="component" value="Unassembled WGS sequence"/>
</dbReference>
<comment type="caution">
    <text evidence="3">The sequence shown here is derived from an EMBL/GenBank/DDBJ whole genome shotgun (WGS) entry which is preliminary data.</text>
</comment>
<feature type="domain" description="DUF6265" evidence="2">
    <location>
        <begin position="30"/>
        <end position="136"/>
    </location>
</feature>
<organism evidence="3 4">
    <name type="scientific">SAR86 cluster bacterium</name>
    <dbReference type="NCBI Taxonomy" id="2030880"/>
    <lineage>
        <taxon>Bacteria</taxon>
        <taxon>Pseudomonadati</taxon>
        <taxon>Pseudomonadota</taxon>
        <taxon>Gammaproteobacteria</taxon>
        <taxon>SAR86 cluster</taxon>
    </lineage>
</organism>
<dbReference type="Pfam" id="PF19780">
    <property type="entry name" value="DUF6265"/>
    <property type="match status" value="1"/>
</dbReference>
<feature type="chain" id="PRO_5012314312" description="DUF6265 domain-containing protein" evidence="1">
    <location>
        <begin position="26"/>
        <end position="151"/>
    </location>
</feature>
<gene>
    <name evidence="3" type="ORF">COA96_10660</name>
</gene>
<dbReference type="AlphaFoldDB" id="A0A2A5AXT2"/>
<evidence type="ECO:0000313" key="3">
    <source>
        <dbReference type="EMBL" id="PCJ23940.1"/>
    </source>
</evidence>
<feature type="signal peptide" evidence="1">
    <location>
        <begin position="1"/>
        <end position="25"/>
    </location>
</feature>
<dbReference type="PROSITE" id="PS51257">
    <property type="entry name" value="PROKAR_LIPOPROTEIN"/>
    <property type="match status" value="1"/>
</dbReference>
<reference evidence="4" key="1">
    <citation type="submission" date="2017-08" db="EMBL/GenBank/DDBJ databases">
        <title>A dynamic microbial community with high functional redundancy inhabits the cold, oxic subseafloor aquifer.</title>
        <authorList>
            <person name="Tully B.J."/>
            <person name="Wheat C.G."/>
            <person name="Glazer B.T."/>
            <person name="Huber J.A."/>
        </authorList>
    </citation>
    <scope>NUCLEOTIDE SEQUENCE [LARGE SCALE GENOMIC DNA]</scope>
</reference>
<keyword evidence="1" id="KW-0732">Signal</keyword>
<evidence type="ECO:0000259" key="2">
    <source>
        <dbReference type="Pfam" id="PF19780"/>
    </source>
</evidence>
<dbReference type="EMBL" id="NVVJ01000032">
    <property type="protein sequence ID" value="PCJ23940.1"/>
    <property type="molecule type" value="Genomic_DNA"/>
</dbReference>
<dbReference type="InterPro" id="IPR046232">
    <property type="entry name" value="DUF6265"/>
</dbReference>
<accession>A0A2A5AXT2</accession>
<protein>
    <recommendedName>
        <fullName evidence="2">DUF6265 domain-containing protein</fullName>
    </recommendedName>
</protein>
<evidence type="ECO:0000313" key="4">
    <source>
        <dbReference type="Proteomes" id="UP000218327"/>
    </source>
</evidence>
<proteinExistence type="predicted"/>
<sequence>MYRLSVRNFALISLICFLFSCSASQNSPISFLEGVWKIADKEKYEAWEQKANGEFSGYSYKLIDGKKDILETLSITKIGNEFVYEATVPNQNEGKTIQFVLNAKINNYLSFENDKHDFPKKIQYKKITDNEIDVAVLGSDNNGFTYKQYRE</sequence>